<evidence type="ECO:0000256" key="7">
    <source>
        <dbReference type="PIRNR" id="PIRNR036427"/>
    </source>
</evidence>
<reference evidence="9 10" key="1">
    <citation type="submission" date="2022-11" db="EMBL/GenBank/DDBJ databases">
        <title>Deinococcus ZS9-10, Low Temperature and Draught-tolerating, UV-resistant Bacteria from Continental Antarctica.</title>
        <authorList>
            <person name="Cheng L."/>
        </authorList>
    </citation>
    <scope>NUCLEOTIDE SEQUENCE [LARGE SCALE GENOMIC DNA]</scope>
    <source>
        <strain evidence="9 10">ZS9-10</strain>
    </source>
</reference>
<evidence type="ECO:0000256" key="5">
    <source>
        <dbReference type="ARBA" id="ARBA00022679"/>
    </source>
</evidence>
<dbReference type="InterPro" id="IPR014777">
    <property type="entry name" value="4pyrrole_Mease_sub1"/>
</dbReference>
<organism evidence="9 10">
    <name type="scientific">Deinococcus arenicola</name>
    <dbReference type="NCBI Taxonomy" id="2994950"/>
    <lineage>
        <taxon>Bacteria</taxon>
        <taxon>Thermotogati</taxon>
        <taxon>Deinococcota</taxon>
        <taxon>Deinococci</taxon>
        <taxon>Deinococcales</taxon>
        <taxon>Deinococcaceae</taxon>
        <taxon>Deinococcus</taxon>
    </lineage>
</organism>
<evidence type="ECO:0000256" key="2">
    <source>
        <dbReference type="ARBA" id="ARBA00005879"/>
    </source>
</evidence>
<evidence type="ECO:0000256" key="4">
    <source>
        <dbReference type="ARBA" id="ARBA00022603"/>
    </source>
</evidence>
<gene>
    <name evidence="9" type="primary">cobI</name>
    <name evidence="9" type="ORF">ORD21_14165</name>
</gene>
<dbReference type="InterPro" id="IPR000878">
    <property type="entry name" value="4pyrrol_Mease"/>
</dbReference>
<evidence type="ECO:0000256" key="1">
    <source>
        <dbReference type="ARBA" id="ARBA00004953"/>
    </source>
</evidence>
<dbReference type="PANTHER" id="PTHR43467:SF2">
    <property type="entry name" value="COBALT-PRECORRIN-2 C(20)-METHYLTRANSFERASE"/>
    <property type="match status" value="1"/>
</dbReference>
<keyword evidence="6" id="KW-0949">S-adenosyl-L-methionine</keyword>
<dbReference type="InterPro" id="IPR014776">
    <property type="entry name" value="4pyrrole_Mease_sub2"/>
</dbReference>
<dbReference type="PIRSF" id="PIRSF036427">
    <property type="entry name" value="Precrrn-2_mtase"/>
    <property type="match status" value="1"/>
</dbReference>
<keyword evidence="3" id="KW-0169">Cobalamin biosynthesis</keyword>
<dbReference type="Gene3D" id="3.40.1010.10">
    <property type="entry name" value="Cobalt-precorrin-4 Transmethylase, Domain 1"/>
    <property type="match status" value="1"/>
</dbReference>
<dbReference type="GO" id="GO:0032259">
    <property type="term" value="P:methylation"/>
    <property type="evidence" value="ECO:0007669"/>
    <property type="project" value="UniProtKB-KW"/>
</dbReference>
<name>A0ABU4DVP0_9DEIO</name>
<dbReference type="EMBL" id="JAPMIV010000034">
    <property type="protein sequence ID" value="MDV6375739.1"/>
    <property type="molecule type" value="Genomic_DNA"/>
</dbReference>
<dbReference type="EC" id="2.1.1.130" evidence="9"/>
<evidence type="ECO:0000313" key="9">
    <source>
        <dbReference type="EMBL" id="MDV6375739.1"/>
    </source>
</evidence>
<protein>
    <submittedName>
        <fullName evidence="9">Precorrin-2 C(20)-methyltransferase</fullName>
        <ecNumber evidence="9">2.1.1.130</ecNumber>
    </submittedName>
</protein>
<accession>A0ABU4DVP0</accession>
<feature type="domain" description="Tetrapyrrole methylase" evidence="8">
    <location>
        <begin position="20"/>
        <end position="228"/>
    </location>
</feature>
<keyword evidence="4 9" id="KW-0489">Methyltransferase</keyword>
<dbReference type="GO" id="GO:0030788">
    <property type="term" value="F:precorrin-2 C20-methyltransferase activity"/>
    <property type="evidence" value="ECO:0007669"/>
    <property type="project" value="UniProtKB-EC"/>
</dbReference>
<dbReference type="InterPro" id="IPR035996">
    <property type="entry name" value="4pyrrol_Methylase_sf"/>
</dbReference>
<dbReference type="InterPro" id="IPR012382">
    <property type="entry name" value="CobI/CbiL"/>
</dbReference>
<comment type="similarity">
    <text evidence="2 7">Belongs to the precorrin methyltransferase family.</text>
</comment>
<evidence type="ECO:0000256" key="3">
    <source>
        <dbReference type="ARBA" id="ARBA00022573"/>
    </source>
</evidence>
<dbReference type="NCBIfam" id="TIGR01467">
    <property type="entry name" value="cobI_cbiL"/>
    <property type="match status" value="1"/>
</dbReference>
<evidence type="ECO:0000313" key="10">
    <source>
        <dbReference type="Proteomes" id="UP001276150"/>
    </source>
</evidence>
<dbReference type="Gene3D" id="3.30.950.10">
    <property type="entry name" value="Methyltransferase, Cobalt-precorrin-4 Transmethylase, Domain 2"/>
    <property type="match status" value="1"/>
</dbReference>
<dbReference type="Pfam" id="PF00590">
    <property type="entry name" value="TP_methylase"/>
    <property type="match status" value="1"/>
</dbReference>
<dbReference type="InterPro" id="IPR006364">
    <property type="entry name" value="CobI/CbiL/CobIJ_dom"/>
</dbReference>
<keyword evidence="5 9" id="KW-0808">Transferase</keyword>
<comment type="caution">
    <text evidence="9">The sequence shown here is derived from an EMBL/GenBank/DDBJ whole genome shotgun (WGS) entry which is preliminary data.</text>
</comment>
<dbReference type="RefSeq" id="WP_317641089.1">
    <property type="nucleotide sequence ID" value="NZ_JAPMIV010000034.1"/>
</dbReference>
<proteinExistence type="inferred from homology"/>
<dbReference type="PANTHER" id="PTHR43467">
    <property type="entry name" value="COBALT-PRECORRIN-2 C(20)-METHYLTRANSFERASE"/>
    <property type="match status" value="1"/>
</dbReference>
<evidence type="ECO:0000256" key="6">
    <source>
        <dbReference type="ARBA" id="ARBA00022691"/>
    </source>
</evidence>
<dbReference type="Proteomes" id="UP001276150">
    <property type="component" value="Unassembled WGS sequence"/>
</dbReference>
<dbReference type="SUPFAM" id="SSF53790">
    <property type="entry name" value="Tetrapyrrole methylase"/>
    <property type="match status" value="1"/>
</dbReference>
<evidence type="ECO:0000259" key="8">
    <source>
        <dbReference type="Pfam" id="PF00590"/>
    </source>
</evidence>
<sequence>MTVLPEERPANEAPELTGHFYGIGVGVTPGSLSVAAWKTLQHADLIYAPRSRVSGASVALAMLDGLELDTGKVREIEFNMDGDAARLKSFYLELAHEIAAELQAGRRVAYLTIGDSMTYSTYGYLLAVLREVAPAAARTTFPGITSYAAAASLTEFNLGEEKERTLILPCPDDMGALRREIEAHEVVALLKIGHRFPDVLALLRDMGLSEHCVLASRLGLPEQRLIDGLNDFPSNFERPGYLSVLLIRKTRERRFT</sequence>
<dbReference type="CDD" id="cd11645">
    <property type="entry name" value="Precorrin_2_C20_MT"/>
    <property type="match status" value="1"/>
</dbReference>
<keyword evidence="10" id="KW-1185">Reference proteome</keyword>
<comment type="pathway">
    <text evidence="1">Cofactor biosynthesis; adenosylcobalamin biosynthesis.</text>
</comment>